<protein>
    <submittedName>
        <fullName evidence="2">Bypass of stop codon 6</fullName>
    </submittedName>
</protein>
<feature type="region of interest" description="Disordered" evidence="1">
    <location>
        <begin position="1"/>
        <end position="40"/>
    </location>
</feature>
<proteinExistence type="predicted"/>
<dbReference type="Proteomes" id="UP000530670">
    <property type="component" value="Unassembled WGS sequence"/>
</dbReference>
<dbReference type="EMBL" id="JAAQRI010000082">
    <property type="protein sequence ID" value="KAF5641072.1"/>
    <property type="molecule type" value="Genomic_DNA"/>
</dbReference>
<reference evidence="2 3" key="1">
    <citation type="submission" date="2020-05" db="EMBL/GenBank/DDBJ databases">
        <title>Identification and distribution of gene clusters putatively required for synthesis of sphingolipid metabolism inhibitors in phylogenetically diverse species of the filamentous fungus Fusarium.</title>
        <authorList>
            <person name="Kim H.-S."/>
            <person name="Busman M."/>
            <person name="Brown D.W."/>
            <person name="Divon H."/>
            <person name="Uhlig S."/>
            <person name="Proctor R.H."/>
        </authorList>
    </citation>
    <scope>NUCLEOTIDE SEQUENCE [LARGE SCALE GENOMIC DNA]</scope>
    <source>
        <strain evidence="2 3">NRRL 66243</strain>
    </source>
</reference>
<sequence>MATVTQIDTRSETFELRSSPSPVQNVRDDTEPPRSSKPSTNELLKILSAGFSFFVAGVNDGSIGALVPHIIRDYNVTTAIVSSV</sequence>
<keyword evidence="3" id="KW-1185">Reference proteome</keyword>
<evidence type="ECO:0000313" key="3">
    <source>
        <dbReference type="Proteomes" id="UP000530670"/>
    </source>
</evidence>
<organism evidence="2 3">
    <name type="scientific">Fusarium tjaetaba</name>
    <dbReference type="NCBI Taxonomy" id="1567544"/>
    <lineage>
        <taxon>Eukaryota</taxon>
        <taxon>Fungi</taxon>
        <taxon>Dikarya</taxon>
        <taxon>Ascomycota</taxon>
        <taxon>Pezizomycotina</taxon>
        <taxon>Sordariomycetes</taxon>
        <taxon>Hypocreomycetidae</taxon>
        <taxon>Hypocreales</taxon>
        <taxon>Nectriaceae</taxon>
        <taxon>Fusarium</taxon>
        <taxon>Fusarium fujikuroi species complex</taxon>
    </lineage>
</organism>
<dbReference type="GeneID" id="59302909"/>
<dbReference type="OrthoDB" id="5237451at2759"/>
<evidence type="ECO:0000256" key="1">
    <source>
        <dbReference type="SAM" id="MobiDB-lite"/>
    </source>
</evidence>
<gene>
    <name evidence="2" type="ORF">FTJAE_4254</name>
</gene>
<name>A0A8H5VXD7_9HYPO</name>
<dbReference type="RefSeq" id="XP_037208663.1">
    <property type="nucleotide sequence ID" value="XM_037350639.1"/>
</dbReference>
<comment type="caution">
    <text evidence="2">The sequence shown here is derived from an EMBL/GenBank/DDBJ whole genome shotgun (WGS) entry which is preliminary data.</text>
</comment>
<dbReference type="AlphaFoldDB" id="A0A8H5VXD7"/>
<evidence type="ECO:0000313" key="2">
    <source>
        <dbReference type="EMBL" id="KAF5641072.1"/>
    </source>
</evidence>
<accession>A0A8H5VXD7</accession>